<feature type="domain" description="Solute-binding protein family 5" evidence="5">
    <location>
        <begin position="111"/>
        <end position="586"/>
    </location>
</feature>
<dbReference type="Proteomes" id="UP000000438">
    <property type="component" value="Chromosome"/>
</dbReference>
<dbReference type="KEGG" id="pto:PTO0685"/>
<keyword evidence="2" id="KW-0813">Transport</keyword>
<protein>
    <submittedName>
        <fullName evidence="6">Oligopeptide ABC transporter Opp1, extracellular binding protein</fullName>
    </submittedName>
</protein>
<organism evidence="6 7">
    <name type="scientific">Picrophilus torridus (strain ATCC 700027 / DSM 9790 / JCM 10055 / NBRC 100828 / KAW 2/3)</name>
    <dbReference type="NCBI Taxonomy" id="1122961"/>
    <lineage>
        <taxon>Archaea</taxon>
        <taxon>Methanobacteriati</taxon>
        <taxon>Thermoplasmatota</taxon>
        <taxon>Thermoplasmata</taxon>
        <taxon>Thermoplasmatales</taxon>
        <taxon>Picrophilaceae</taxon>
        <taxon>Picrophilus</taxon>
    </lineage>
</organism>
<keyword evidence="4" id="KW-0472">Membrane</keyword>
<dbReference type="RefSeq" id="WP_011177486.1">
    <property type="nucleotide sequence ID" value="NC_005877.1"/>
</dbReference>
<keyword evidence="4" id="KW-0812">Transmembrane</keyword>
<dbReference type="Gene3D" id="3.40.190.10">
    <property type="entry name" value="Periplasmic binding protein-like II"/>
    <property type="match status" value="1"/>
</dbReference>
<sequence>MSESDYRKKFKKYMLIAAVLIVSLIFVAEGFGAAIPGQTSAPAVAKNAGPAPYTYPTTTMQEPGYTNGTYKIGEIGNINYINIWDASTVCDFMLLDEIYDSATNFLPNESISPWLATSWSESKAPANMTAFSPFTLQNESVKYIWTVHIRPGVQWQDWTPQNANDTYCFSNHTYYYNPETGQKVYHNYTLFKSMKMKTYYVQAADFILSWEILNESQDYSGEYYDVVNIIPVNNLTVEFLMSGQSSIFVLDTLETPILPYHVWVNHDYASTPGLWNYTPNLPASESYNAWNLGWNPTTGYAPGLVGSGPFMMYAGYGMPHGVWLPSDYWQLYVNPHYFVQYNSSLKQYTPKIYSIKDIYFASYSPAVSAMAKGEIYSIMLPPPPTFLPTLKTIPNTYIYEKPGTGYGYMQINSYKADAPYNITQFRQALNYAVNKQYIASVIDEGYATPGASIVPTSDALYHDSNVPTYPYNPTLAENMISKIPGFSKDSAGNWLYHGKPVTATIQITVASEDPLGVEGAEVIAKSWDSIGIPTTVKQESFTTLVSNLVGLTPSTPDTFNVISLGISGIVSNPVGFFEDTYDTTGIGTGFYLGPFTSMYYNGSLRNTTYMTNLMNNLVTKMLSTVSVAQSVKIGDTIQFIGANESTLINLGYGVDLIPINNATYTGIVKDTLGIGDFWYWNFFSLHKRVVVPVVKVPKKVEQQLEVSVFNTHRIFLNGQYGNITIQVRNQFGQPVSGANVVIGYNPQGALLNITSYSGTTNSLGQYRFEFKVLPQNDLIYTNDYLSTINVSASATMSNAVSGIGYTDIDVLPYAIAYKTSNLPELINGTGYRMFNITIVNPMTDKPVSGYAYTVQVLNASIMAKAYGNEIVKNVTSIWPYGVIVGLNSTGSKIMSTNLTEISGVTNSTGNITLMLKVNPDFNFKLNGEYSEEYIFIGDYAAGAPLSGEAPYDVLGEVTSSFNPSGFGVVQPFEMPVMVTNQTNHYNIKVNVMNQVTSYNGVSTIMVTVMNGSKPVPGYKVTLTAQNALGANRGYFIGGLGNGFNPNQYFGSTSMPEITLTTNASGVAMANLSAGLYKPVMVNGSVASFEGMSYTSKYIIPFDEFEIGVWGANYVNQTYVWADEFHYNSTLHPLNHPVVNAYIHGSTIYNGVQILPANNTYTMFVNSTYDSMAGPYASDVPFNVSVNIGNVSITSASTGSSGSYSLTYNAPNVSIVTEVTLTITYKNGTDPTTVEHFYLVPSYVVTHTVTKKVTVTQKVTKDVTPVIDYAIMGILAVIAVIFIALFAVERGKKGK</sequence>
<gene>
    <name evidence="6" type="ordered locus">PTO0685</name>
</gene>
<dbReference type="PANTHER" id="PTHR30290">
    <property type="entry name" value="PERIPLASMIC BINDING COMPONENT OF ABC TRANSPORTER"/>
    <property type="match status" value="1"/>
</dbReference>
<dbReference type="Gene3D" id="3.10.105.10">
    <property type="entry name" value="Dipeptide-binding Protein, Domain 3"/>
    <property type="match status" value="1"/>
</dbReference>
<dbReference type="InParanoid" id="Q6L182"/>
<evidence type="ECO:0000256" key="1">
    <source>
        <dbReference type="ARBA" id="ARBA00005695"/>
    </source>
</evidence>
<dbReference type="GO" id="GO:1904680">
    <property type="term" value="F:peptide transmembrane transporter activity"/>
    <property type="evidence" value="ECO:0007669"/>
    <property type="project" value="TreeGrafter"/>
</dbReference>
<evidence type="ECO:0000256" key="3">
    <source>
        <dbReference type="ARBA" id="ARBA00022729"/>
    </source>
</evidence>
<evidence type="ECO:0000256" key="2">
    <source>
        <dbReference type="ARBA" id="ARBA00022448"/>
    </source>
</evidence>
<dbReference type="EMBL" id="AE017261">
    <property type="protein sequence ID" value="AAT43270.1"/>
    <property type="molecule type" value="Genomic_DNA"/>
</dbReference>
<keyword evidence="3" id="KW-0732">Signal</keyword>
<evidence type="ECO:0000259" key="5">
    <source>
        <dbReference type="Pfam" id="PF00496"/>
    </source>
</evidence>
<dbReference type="eggNOG" id="arCOG01536">
    <property type="taxonomic scope" value="Archaea"/>
</dbReference>
<proteinExistence type="inferred from homology"/>
<dbReference type="STRING" id="263820.PTO0685"/>
<evidence type="ECO:0000313" key="7">
    <source>
        <dbReference type="Proteomes" id="UP000000438"/>
    </source>
</evidence>
<dbReference type="HOGENOM" id="CLU_269243_0_0_2"/>
<dbReference type="InterPro" id="IPR000914">
    <property type="entry name" value="SBP_5_dom"/>
</dbReference>
<dbReference type="GeneID" id="2844610"/>
<feature type="transmembrane region" description="Helical" evidence="4">
    <location>
        <begin position="1268"/>
        <end position="1287"/>
    </location>
</feature>
<accession>Q6L182</accession>
<dbReference type="SUPFAM" id="SSF53850">
    <property type="entry name" value="Periplasmic binding protein-like II"/>
    <property type="match status" value="1"/>
</dbReference>
<evidence type="ECO:0000256" key="4">
    <source>
        <dbReference type="SAM" id="Phobius"/>
    </source>
</evidence>
<dbReference type="OrthoDB" id="57497at2157"/>
<dbReference type="GO" id="GO:0015833">
    <property type="term" value="P:peptide transport"/>
    <property type="evidence" value="ECO:0007669"/>
    <property type="project" value="TreeGrafter"/>
</dbReference>
<evidence type="ECO:0000313" key="6">
    <source>
        <dbReference type="EMBL" id="AAT43270.1"/>
    </source>
</evidence>
<keyword evidence="4" id="KW-1133">Transmembrane helix</keyword>
<dbReference type="InterPro" id="IPR039424">
    <property type="entry name" value="SBP_5"/>
</dbReference>
<dbReference type="CDD" id="cd00995">
    <property type="entry name" value="PBP2_NikA_DppA_OppA_like"/>
    <property type="match status" value="1"/>
</dbReference>
<comment type="similarity">
    <text evidence="1">Belongs to the bacterial solute-binding protein 5 family.</text>
</comment>
<name>Q6L182_PICTO</name>
<dbReference type="PANTHER" id="PTHR30290:SF9">
    <property type="entry name" value="OLIGOPEPTIDE-BINDING PROTEIN APPA"/>
    <property type="match status" value="1"/>
</dbReference>
<dbReference type="PaxDb" id="263820-PTO0685"/>
<reference evidence="6 7" key="1">
    <citation type="journal article" date="2004" name="Proc. Natl. Acad. Sci. U.S.A.">
        <title>Genome sequence of Picrophilus torridus and its implications for life around pH 0.</title>
        <authorList>
            <person name="Futterer O."/>
            <person name="Angelov A."/>
            <person name="Liesegang H."/>
            <person name="Gottschalk G."/>
            <person name="Schleper C."/>
            <person name="Schepers B."/>
            <person name="Dock C."/>
            <person name="Antranikian G."/>
            <person name="Liebl W."/>
        </authorList>
    </citation>
    <scope>NUCLEOTIDE SEQUENCE [LARGE SCALE GENOMIC DNA]</scope>
    <source>
        <strain evidence="7">ATCC 700027 / DSM 9790 / JCM 10055 / NBRC 100828</strain>
    </source>
</reference>
<dbReference type="Pfam" id="PF00496">
    <property type="entry name" value="SBP_bac_5"/>
    <property type="match status" value="1"/>
</dbReference>